<dbReference type="Pfam" id="PF03605">
    <property type="entry name" value="DcuA_DcuB"/>
    <property type="match status" value="1"/>
</dbReference>
<dbReference type="EMBL" id="SWMU01000001">
    <property type="protein sequence ID" value="TKS57106.1"/>
    <property type="molecule type" value="Genomic_DNA"/>
</dbReference>
<organism evidence="10 11">
    <name type="scientific">Mesohalobacter halotolerans</name>
    <dbReference type="NCBI Taxonomy" id="1883405"/>
    <lineage>
        <taxon>Bacteria</taxon>
        <taxon>Pseudomonadati</taxon>
        <taxon>Bacteroidota</taxon>
        <taxon>Flavobacteriia</taxon>
        <taxon>Flavobacteriales</taxon>
        <taxon>Flavobacteriaceae</taxon>
        <taxon>Mesohalobacter</taxon>
    </lineage>
</organism>
<feature type="transmembrane region" description="Helical" evidence="9">
    <location>
        <begin position="166"/>
        <end position="188"/>
    </location>
</feature>
<comment type="subcellular location">
    <subcellularLocation>
        <location evidence="1">Cell inner membrane</location>
        <topology evidence="1">Multi-pass membrane protein</topology>
    </subcellularLocation>
</comment>
<dbReference type="PIRSF" id="PIRSF004539">
    <property type="entry name" value="C4-dicrbxl_trns"/>
    <property type="match status" value="1"/>
</dbReference>
<feature type="transmembrane region" description="Helical" evidence="9">
    <location>
        <begin position="48"/>
        <end position="70"/>
    </location>
</feature>
<keyword evidence="11" id="KW-1185">Reference proteome</keyword>
<dbReference type="PANTHER" id="PTHR36106:SF1">
    <property type="entry name" value="ANAEROBIC C4-DICARBOXYLATE TRANSPORTER DCUB"/>
    <property type="match status" value="1"/>
</dbReference>
<dbReference type="GO" id="GO:0015556">
    <property type="term" value="F:C4-dicarboxylate transmembrane transporter activity"/>
    <property type="evidence" value="ECO:0007669"/>
    <property type="project" value="InterPro"/>
</dbReference>
<feature type="transmembrane region" description="Helical" evidence="9">
    <location>
        <begin position="266"/>
        <end position="287"/>
    </location>
</feature>
<keyword evidence="7 9" id="KW-1133">Transmembrane helix</keyword>
<evidence type="ECO:0000256" key="3">
    <source>
        <dbReference type="ARBA" id="ARBA00022448"/>
    </source>
</evidence>
<dbReference type="Proteomes" id="UP000306552">
    <property type="component" value="Unassembled WGS sequence"/>
</dbReference>
<evidence type="ECO:0000313" key="11">
    <source>
        <dbReference type="Proteomes" id="UP000306552"/>
    </source>
</evidence>
<comment type="caution">
    <text evidence="10">The sequence shown here is derived from an EMBL/GenBank/DDBJ whole genome shotgun (WGS) entry which is preliminary data.</text>
</comment>
<dbReference type="InterPro" id="IPR004668">
    <property type="entry name" value="Anaer_Dcu_memb_transpt"/>
</dbReference>
<feature type="transmembrane region" description="Helical" evidence="9">
    <location>
        <begin position="90"/>
        <end position="113"/>
    </location>
</feature>
<evidence type="ECO:0000256" key="7">
    <source>
        <dbReference type="ARBA" id="ARBA00022989"/>
    </source>
</evidence>
<keyword evidence="6 9" id="KW-0812">Transmembrane</keyword>
<feature type="transmembrane region" description="Helical" evidence="9">
    <location>
        <begin position="134"/>
        <end position="160"/>
    </location>
</feature>
<proteinExistence type="inferred from homology"/>
<accession>A0A4U5TSJ2</accession>
<dbReference type="AlphaFoldDB" id="A0A4U5TSJ2"/>
<dbReference type="RefSeq" id="WP_138930809.1">
    <property type="nucleotide sequence ID" value="NZ_SWMU01000001.1"/>
</dbReference>
<feature type="transmembrane region" description="Helical" evidence="9">
    <location>
        <begin position="341"/>
        <end position="365"/>
    </location>
</feature>
<evidence type="ECO:0000313" key="10">
    <source>
        <dbReference type="EMBL" id="TKS57106.1"/>
    </source>
</evidence>
<protein>
    <submittedName>
        <fullName evidence="10">Anaerobic C4-dicarboxylate transporter</fullName>
    </submittedName>
</protein>
<feature type="transmembrane region" description="Helical" evidence="9">
    <location>
        <begin position="6"/>
        <end position="39"/>
    </location>
</feature>
<name>A0A4U5TSJ2_9FLAO</name>
<gene>
    <name evidence="10" type="ORF">FCN74_01430</name>
</gene>
<dbReference type="NCBIfam" id="TIGR00770">
    <property type="entry name" value="Dcu"/>
    <property type="match status" value="1"/>
</dbReference>
<keyword evidence="8 9" id="KW-0472">Membrane</keyword>
<comment type="similarity">
    <text evidence="2">Belongs to the DcuA/DcuB transporter (TC 2.A.13.1) family.</text>
</comment>
<evidence type="ECO:0000256" key="1">
    <source>
        <dbReference type="ARBA" id="ARBA00004429"/>
    </source>
</evidence>
<evidence type="ECO:0000256" key="2">
    <source>
        <dbReference type="ARBA" id="ARBA00006413"/>
    </source>
</evidence>
<reference evidence="10 11" key="1">
    <citation type="submission" date="2019-04" db="EMBL/GenBank/DDBJ databases">
        <title>Psychroflexus halotolerans sp. nov., isolated from a marine solar saltern.</title>
        <authorList>
            <person name="Feng X."/>
        </authorList>
    </citation>
    <scope>NUCLEOTIDE SEQUENCE [LARGE SCALE GENOMIC DNA]</scope>
    <source>
        <strain evidence="10 11">WDS2C27</strain>
    </source>
</reference>
<keyword evidence="4" id="KW-1003">Cell membrane</keyword>
<evidence type="ECO:0000256" key="6">
    <source>
        <dbReference type="ARBA" id="ARBA00022692"/>
    </source>
</evidence>
<evidence type="ECO:0000256" key="9">
    <source>
        <dbReference type="SAM" id="Phobius"/>
    </source>
</evidence>
<dbReference type="OrthoDB" id="9770910at2"/>
<feature type="transmembrane region" description="Helical" evidence="9">
    <location>
        <begin position="377"/>
        <end position="400"/>
    </location>
</feature>
<feature type="transmembrane region" description="Helical" evidence="9">
    <location>
        <begin position="299"/>
        <end position="321"/>
    </location>
</feature>
<dbReference type="GO" id="GO:0005886">
    <property type="term" value="C:plasma membrane"/>
    <property type="evidence" value="ECO:0007669"/>
    <property type="project" value="UniProtKB-SubCell"/>
</dbReference>
<sequence length="442" mass="46803">MLELQLLIFLACIVLGSRIGGIGMGAISGLGLLIFVFILGLPEGSPPIIVLGMILAVITALSAMEASNGIDFLVGIAEKIMKRKPQSITFIAPVVTYVLIFASGTQHVIYALLPVIAEISRNSDIRPERPIAMSVIAAQHGLIASPISAATVAMVGLFSFSGATLIDILVIIVPSTFIAIIIGCISVLKKGKELDKDPIYAEKISKRIIAVSQQSNSFELENKKNAVGSTLVFFVAIAIVVLLGLVPSLRPTYSWVLNGETVQGQISMGKAIMVIMLAAAAFIMLFFEANPKKCVSGNIMSSGIIALISILGISWLGSSFFEGNRTAIVEGISTLIAGYEWVFGIGLFMLSILLFSQAATVITLVPVGIALEIPTPLLIALYPAVNGYFFLPTYGTLIAGVNFDQTGTTKIGKYLVNHSFMLPGLVTTISAVLIALILTTLI</sequence>
<evidence type="ECO:0000256" key="5">
    <source>
        <dbReference type="ARBA" id="ARBA00022519"/>
    </source>
</evidence>
<evidence type="ECO:0000256" key="8">
    <source>
        <dbReference type="ARBA" id="ARBA00023136"/>
    </source>
</evidence>
<feature type="transmembrane region" description="Helical" evidence="9">
    <location>
        <begin position="420"/>
        <end position="441"/>
    </location>
</feature>
<feature type="transmembrane region" description="Helical" evidence="9">
    <location>
        <begin position="226"/>
        <end position="246"/>
    </location>
</feature>
<dbReference type="NCBIfam" id="NF006927">
    <property type="entry name" value="PRK09412.1"/>
    <property type="match status" value="1"/>
</dbReference>
<keyword evidence="5" id="KW-0997">Cell inner membrane</keyword>
<keyword evidence="3" id="KW-0813">Transport</keyword>
<dbReference type="NCBIfam" id="NF009136">
    <property type="entry name" value="PRK12489.1"/>
    <property type="match status" value="1"/>
</dbReference>
<evidence type="ECO:0000256" key="4">
    <source>
        <dbReference type="ARBA" id="ARBA00022475"/>
    </source>
</evidence>
<dbReference type="PANTHER" id="PTHR36106">
    <property type="entry name" value="ANAEROBIC C4-DICARBOXYLATE TRANSPORTER DCUB"/>
    <property type="match status" value="1"/>
</dbReference>